<comment type="caution">
    <text evidence="1">The sequence shown here is derived from an EMBL/GenBank/DDBJ whole genome shotgun (WGS) entry which is preliminary data.</text>
</comment>
<sequence length="127" mass="14451">MGIYVVVANQFEDFSKHANLMSYGALLKAFKGHGRSTLKGIRFVAGQGLGHKEIQHVYRQATALGYTEELEHWRMWTDTVPAGRDISHKHRQENVLISVPEKTDEDTYTSNLLVWPPVSEDRASRLN</sequence>
<proteinExistence type="predicted"/>
<dbReference type="Proteomes" id="UP000566995">
    <property type="component" value="Unassembled WGS sequence"/>
</dbReference>
<accession>A0A7W7P5R7</accession>
<name>A0A7W7P5R7_PSENT</name>
<evidence type="ECO:0000313" key="1">
    <source>
        <dbReference type="EMBL" id="MBB4868279.1"/>
    </source>
</evidence>
<dbReference type="RefSeq" id="WP_184598978.1">
    <property type="nucleotide sequence ID" value="NZ_JACHLI010000075.1"/>
</dbReference>
<protein>
    <submittedName>
        <fullName evidence="1">Uncharacterized protein</fullName>
    </submittedName>
</protein>
<evidence type="ECO:0000313" key="2">
    <source>
        <dbReference type="Proteomes" id="UP000566995"/>
    </source>
</evidence>
<dbReference type="EMBL" id="JACHLI010000075">
    <property type="protein sequence ID" value="MBB4868279.1"/>
    <property type="molecule type" value="Genomic_DNA"/>
</dbReference>
<dbReference type="AlphaFoldDB" id="A0A7W7P5R7"/>
<reference evidence="1 2" key="1">
    <citation type="submission" date="2020-08" db="EMBL/GenBank/DDBJ databases">
        <title>Functional genomics of gut bacteria from endangered species of beetles.</title>
        <authorList>
            <person name="Carlos-Shanley C."/>
        </authorList>
    </citation>
    <scope>NUCLEOTIDE SEQUENCE [LARGE SCALE GENOMIC DNA]</scope>
    <source>
        <strain evidence="1 2">S00179</strain>
    </source>
</reference>
<gene>
    <name evidence="1" type="ORF">HNP46_007202</name>
</gene>
<organism evidence="1 2">
    <name type="scientific">Pseudomonas nitroreducens</name>
    <dbReference type="NCBI Taxonomy" id="46680"/>
    <lineage>
        <taxon>Bacteria</taxon>
        <taxon>Pseudomonadati</taxon>
        <taxon>Pseudomonadota</taxon>
        <taxon>Gammaproteobacteria</taxon>
        <taxon>Pseudomonadales</taxon>
        <taxon>Pseudomonadaceae</taxon>
        <taxon>Pseudomonas</taxon>
    </lineage>
</organism>